<evidence type="ECO:0000256" key="1">
    <source>
        <dbReference type="ARBA" id="ARBA00007733"/>
    </source>
</evidence>
<feature type="region of interest" description="Disordered" evidence="6">
    <location>
        <begin position="16"/>
        <end position="68"/>
    </location>
</feature>
<evidence type="ECO:0000259" key="7">
    <source>
        <dbReference type="PROSITE" id="PS51722"/>
    </source>
</evidence>
<dbReference type="EMBL" id="VJMH01005154">
    <property type="protein sequence ID" value="KAF0699813.1"/>
    <property type="molecule type" value="Genomic_DNA"/>
</dbReference>
<dbReference type="Gene3D" id="2.40.30.10">
    <property type="entry name" value="Translation factors"/>
    <property type="match status" value="2"/>
</dbReference>
<organism evidence="9 10">
    <name type="scientific">Aphanomyces stellatus</name>
    <dbReference type="NCBI Taxonomy" id="120398"/>
    <lineage>
        <taxon>Eukaryota</taxon>
        <taxon>Sar</taxon>
        <taxon>Stramenopiles</taxon>
        <taxon>Oomycota</taxon>
        <taxon>Saprolegniomycetes</taxon>
        <taxon>Saprolegniales</taxon>
        <taxon>Verrucalvaceae</taxon>
        <taxon>Aphanomyces</taxon>
    </lineage>
</organism>
<dbReference type="GO" id="GO:0003924">
    <property type="term" value="F:GTPase activity"/>
    <property type="evidence" value="ECO:0007669"/>
    <property type="project" value="InterPro"/>
</dbReference>
<keyword evidence="10" id="KW-1185">Reference proteome</keyword>
<dbReference type="InterPro" id="IPR015760">
    <property type="entry name" value="TIF_IF2"/>
</dbReference>
<dbReference type="GO" id="GO:0005525">
    <property type="term" value="F:GTP binding"/>
    <property type="evidence" value="ECO:0007669"/>
    <property type="project" value="UniProtKB-KW"/>
</dbReference>
<dbReference type="PANTHER" id="PTHR43381:SF20">
    <property type="entry name" value="TRANSLATION INITIATION FACTOR IF-2, MITOCHONDRIAL"/>
    <property type="match status" value="1"/>
</dbReference>
<dbReference type="SUPFAM" id="SSF50447">
    <property type="entry name" value="Translation proteins"/>
    <property type="match status" value="2"/>
</dbReference>
<evidence type="ECO:0000256" key="6">
    <source>
        <dbReference type="SAM" id="MobiDB-lite"/>
    </source>
</evidence>
<keyword evidence="3" id="KW-0547">Nucleotide-binding</keyword>
<accession>A0A485KNH3</accession>
<dbReference type="SUPFAM" id="SSF52540">
    <property type="entry name" value="P-loop containing nucleoside triphosphate hydrolases"/>
    <property type="match status" value="1"/>
</dbReference>
<dbReference type="InterPro" id="IPR027417">
    <property type="entry name" value="P-loop_NTPase"/>
</dbReference>
<feature type="domain" description="Tr-type G" evidence="7">
    <location>
        <begin position="333"/>
        <end position="500"/>
    </location>
</feature>
<proteinExistence type="inferred from homology"/>
<feature type="compositionally biased region" description="Low complexity" evidence="6">
    <location>
        <begin position="56"/>
        <end position="67"/>
    </location>
</feature>
<dbReference type="OrthoDB" id="361630at2759"/>
<dbReference type="EMBL" id="CAADRA010005175">
    <property type="protein sequence ID" value="VFT86533.1"/>
    <property type="molecule type" value="Genomic_DNA"/>
</dbReference>
<dbReference type="CDD" id="cd01887">
    <property type="entry name" value="IF2_eIF5B"/>
    <property type="match status" value="1"/>
</dbReference>
<name>A0A485KNH3_9STRA</name>
<dbReference type="FunFam" id="2.40.30.10:FF:000008">
    <property type="entry name" value="Translation initiation factor IF-2"/>
    <property type="match status" value="1"/>
</dbReference>
<dbReference type="FunFam" id="3.40.50.10050:FF:000001">
    <property type="entry name" value="Translation initiation factor IF-2"/>
    <property type="match status" value="1"/>
</dbReference>
<evidence type="ECO:0000313" key="8">
    <source>
        <dbReference type="EMBL" id="KAF0699813.1"/>
    </source>
</evidence>
<dbReference type="InterPro" id="IPR023115">
    <property type="entry name" value="TIF_IF2_dom3"/>
</dbReference>
<dbReference type="InterPro" id="IPR009000">
    <property type="entry name" value="Transl_B-barrel_sf"/>
</dbReference>
<dbReference type="SUPFAM" id="SSF52156">
    <property type="entry name" value="Initiation factor IF2/eIF5b, domain 3"/>
    <property type="match status" value="1"/>
</dbReference>
<reference evidence="8" key="2">
    <citation type="submission" date="2019-06" db="EMBL/GenBank/DDBJ databases">
        <title>Genomics analysis of Aphanomyces spp. identifies a new class of oomycete effector associated with host adaptation.</title>
        <authorList>
            <person name="Gaulin E."/>
        </authorList>
    </citation>
    <scope>NUCLEOTIDE SEQUENCE</scope>
    <source>
        <strain evidence="8">CBS 578.67</strain>
    </source>
</reference>
<dbReference type="InterPro" id="IPR053905">
    <property type="entry name" value="EF-G-like_DII"/>
</dbReference>
<sequence length="874" mass="95425">MAAQLRLPVWRQLAKNFSSRAESSRPWTPRKPEVHTQSAHKPAGHGQASFKHGHKPTPAAAKPATTRKTWDKELKAWVPYVDKDGAAAPVPTPRAAAGKAWTNKAGVKAGPSSPRQWLKPTAVVDDPHRFKLFSARGEVNVDRAAMDRTTKVASSTTTAGATSPTGKKSFAFEKSLFSNDFFPDVSWNSKAAKTKHTSGDKRSGTTARPSTRAAFTRKTPQQFFKENSASAFREKKQRFNMLKKAAPPQKNRKVEIPSVITVEALADRMGVKSFLLVKTLRALGERHVQDTTELSAELAELAVEDMGMIPILVEGFVDLMPSVVPDDVSAFPARPPVVTVMGHVDHGKTTLLDALRQTTTTEAGGITQKIGSFTVPIDDTSIVFFDTPGHAAFATMRAQGCSLTDILVVVIAADDGIQPQTREVLRLATDHGVPLIVAITKCDRFPGQEDEIVTRISDEVMREGILEEDMQLVCVSGKTGEGLDELKQAIVLQAEIMDLRAPRDVPGEGVVVEGSVVRGWGVTVDMMVTWGSLKVGQLVVCGLEYGKIKNLIDEHGTHLTEAGPGTPIRMVGLKDLPKTGQSVLPVASEDMAKTVVAERARILELIAMKEAEAAVAVKEDRVSTGRRGKAKAIEAMRQERAEEEKRQEALTPDDEGYVAKVVPVVLKANALGIIDAIDHMIAEMNLVCRECVLKRIHAGVGPVTTSDIDLAVRTNATIFTFNTRQPGTIDKEAHRKQVTIKSHNIIYSLMDDIETLLTDHMTHEEKEEPIGAAEVLEHIPINLRGRQKASIAGVRVTDGQLQLDAKYRIVRDGDVIATGLSLESMRHFQDKISESPKGQECGIQFADDDAARFKVGDVIQAYRVVRVRPKLLRD</sequence>
<dbReference type="PANTHER" id="PTHR43381">
    <property type="entry name" value="TRANSLATION INITIATION FACTOR IF-2-RELATED"/>
    <property type="match status" value="1"/>
</dbReference>
<dbReference type="GO" id="GO:0005737">
    <property type="term" value="C:cytoplasm"/>
    <property type="evidence" value="ECO:0007669"/>
    <property type="project" value="TreeGrafter"/>
</dbReference>
<dbReference type="Pfam" id="PF11987">
    <property type="entry name" value="IF-2"/>
    <property type="match status" value="1"/>
</dbReference>
<evidence type="ECO:0000256" key="5">
    <source>
        <dbReference type="ARBA" id="ARBA00023134"/>
    </source>
</evidence>
<dbReference type="Proteomes" id="UP000332933">
    <property type="component" value="Unassembled WGS sequence"/>
</dbReference>
<dbReference type="CDD" id="cd03692">
    <property type="entry name" value="mtIF2_IVc"/>
    <property type="match status" value="1"/>
</dbReference>
<evidence type="ECO:0000256" key="4">
    <source>
        <dbReference type="ARBA" id="ARBA00022917"/>
    </source>
</evidence>
<evidence type="ECO:0000313" key="10">
    <source>
        <dbReference type="Proteomes" id="UP000332933"/>
    </source>
</evidence>
<keyword evidence="2" id="KW-0396">Initiation factor</keyword>
<dbReference type="InterPro" id="IPR000795">
    <property type="entry name" value="T_Tr_GTP-bd_dom"/>
</dbReference>
<dbReference type="PROSITE" id="PS51722">
    <property type="entry name" value="G_TR_2"/>
    <property type="match status" value="1"/>
</dbReference>
<feature type="region of interest" description="Disordered" evidence="6">
    <location>
        <begin position="192"/>
        <end position="212"/>
    </location>
</feature>
<comment type="similarity">
    <text evidence="1">Belongs to the TRAFAC class translation factor GTPase superfamily. Classic translation factor GTPase family. IF-2 subfamily.</text>
</comment>
<keyword evidence="4" id="KW-0648">Protein biosynthesis</keyword>
<dbReference type="Gene3D" id="3.40.50.300">
    <property type="entry name" value="P-loop containing nucleotide triphosphate hydrolases"/>
    <property type="match status" value="1"/>
</dbReference>
<dbReference type="AlphaFoldDB" id="A0A485KNH3"/>
<protein>
    <submittedName>
        <fullName evidence="9">Aste57867_9654 protein</fullName>
    </submittedName>
</protein>
<gene>
    <name evidence="9" type="primary">Aste57867_9654</name>
    <name evidence="8" type="ORF">As57867_009616</name>
    <name evidence="9" type="ORF">ASTE57867_9654</name>
</gene>
<evidence type="ECO:0000256" key="2">
    <source>
        <dbReference type="ARBA" id="ARBA00022540"/>
    </source>
</evidence>
<evidence type="ECO:0000313" key="9">
    <source>
        <dbReference type="EMBL" id="VFT86533.1"/>
    </source>
</evidence>
<dbReference type="InterPro" id="IPR036925">
    <property type="entry name" value="TIF_IF2_dom3_sf"/>
</dbReference>
<dbReference type="NCBIfam" id="TIGR00231">
    <property type="entry name" value="small_GTP"/>
    <property type="match status" value="1"/>
</dbReference>
<evidence type="ECO:0000256" key="3">
    <source>
        <dbReference type="ARBA" id="ARBA00022741"/>
    </source>
</evidence>
<dbReference type="GO" id="GO:0003743">
    <property type="term" value="F:translation initiation factor activity"/>
    <property type="evidence" value="ECO:0007669"/>
    <property type="project" value="UniProtKB-KW"/>
</dbReference>
<dbReference type="InterPro" id="IPR005225">
    <property type="entry name" value="Small_GTP-bd"/>
</dbReference>
<dbReference type="FunFam" id="3.40.50.300:FF:000019">
    <property type="entry name" value="Translation initiation factor IF-2"/>
    <property type="match status" value="1"/>
</dbReference>
<dbReference type="Pfam" id="PF00009">
    <property type="entry name" value="GTP_EFTU"/>
    <property type="match status" value="1"/>
</dbReference>
<dbReference type="Pfam" id="PF22042">
    <property type="entry name" value="EF-G_D2"/>
    <property type="match status" value="1"/>
</dbReference>
<dbReference type="Gene3D" id="3.40.50.10050">
    <property type="entry name" value="Translation initiation factor IF- 2, domain 3"/>
    <property type="match status" value="1"/>
</dbReference>
<reference evidence="9 10" key="1">
    <citation type="submission" date="2019-03" db="EMBL/GenBank/DDBJ databases">
        <authorList>
            <person name="Gaulin E."/>
            <person name="Dumas B."/>
        </authorList>
    </citation>
    <scope>NUCLEOTIDE SEQUENCE [LARGE SCALE GENOMIC DNA]</scope>
    <source>
        <strain evidence="9">CBS 568.67</strain>
    </source>
</reference>
<keyword evidence="5" id="KW-0342">GTP-binding</keyword>